<keyword evidence="1" id="KW-1133">Transmembrane helix</keyword>
<reference evidence="3 4" key="1">
    <citation type="submission" date="2017-06" db="EMBL/GenBank/DDBJ databases">
        <title>Draft genome of Bartonella tribocorum strain L103, isolated from a rodent in Laos.</title>
        <authorList>
            <person name="Hadjadj L."/>
            <person name="Jiyipong T."/>
            <person name="Morand S."/>
            <person name="Diene S.M."/>
            <person name="Rolain J.-M."/>
        </authorList>
    </citation>
    <scope>NUCLEOTIDE SEQUENCE [LARGE SCALE GENOMIC DNA]</scope>
    <source>
        <strain evidence="3 4">L103</strain>
    </source>
</reference>
<sequence>MIKSFKNYMLSIVIMSAFSLSQVISVHANYLQNSAHRESIFVSVIKQKQQGAAHLVSLYIQNLNCDVENETTIEGKFEKVAEFVRIGNFGIGTVIGYTSSVVGMFLGWIISKIISHIKSH</sequence>
<proteinExistence type="predicted"/>
<name>A0A2M6UT97_9HYPH</name>
<accession>A0A2M6UT97</accession>
<organism evidence="3 4">
    <name type="scientific">Bartonella tribocorum</name>
    <dbReference type="NCBI Taxonomy" id="85701"/>
    <lineage>
        <taxon>Bacteria</taxon>
        <taxon>Pseudomonadati</taxon>
        <taxon>Pseudomonadota</taxon>
        <taxon>Alphaproteobacteria</taxon>
        <taxon>Hyphomicrobiales</taxon>
        <taxon>Bartonellaceae</taxon>
        <taxon>Bartonella</taxon>
    </lineage>
</organism>
<comment type="caution">
    <text evidence="3">The sequence shown here is derived from an EMBL/GenBank/DDBJ whole genome shotgun (WGS) entry which is preliminary data.</text>
</comment>
<dbReference type="Proteomes" id="UP000229839">
    <property type="component" value="Unassembled WGS sequence"/>
</dbReference>
<dbReference type="RefSeq" id="WP_100128632.1">
    <property type="nucleotide sequence ID" value="NZ_CADDYI010000006.1"/>
</dbReference>
<evidence type="ECO:0000313" key="3">
    <source>
        <dbReference type="EMBL" id="PIT69409.1"/>
    </source>
</evidence>
<feature type="transmembrane region" description="Helical" evidence="1">
    <location>
        <begin position="89"/>
        <end position="110"/>
    </location>
</feature>
<dbReference type="OrthoDB" id="7923606at2"/>
<feature type="signal peptide" evidence="2">
    <location>
        <begin position="1"/>
        <end position="28"/>
    </location>
</feature>
<keyword evidence="2" id="KW-0732">Signal</keyword>
<gene>
    <name evidence="3" type="ORF">CER18_03040</name>
</gene>
<keyword evidence="1" id="KW-0472">Membrane</keyword>
<keyword evidence="1" id="KW-0812">Transmembrane</keyword>
<evidence type="ECO:0000313" key="4">
    <source>
        <dbReference type="Proteomes" id="UP000229839"/>
    </source>
</evidence>
<protein>
    <submittedName>
        <fullName evidence="3">Uncharacterized protein</fullName>
    </submittedName>
</protein>
<dbReference type="EMBL" id="NJGE01000005">
    <property type="protein sequence ID" value="PIT69409.1"/>
    <property type="molecule type" value="Genomic_DNA"/>
</dbReference>
<evidence type="ECO:0000256" key="2">
    <source>
        <dbReference type="SAM" id="SignalP"/>
    </source>
</evidence>
<evidence type="ECO:0000256" key="1">
    <source>
        <dbReference type="SAM" id="Phobius"/>
    </source>
</evidence>
<dbReference type="AlphaFoldDB" id="A0A2M6UT97"/>
<feature type="chain" id="PRO_5014818210" evidence="2">
    <location>
        <begin position="29"/>
        <end position="120"/>
    </location>
</feature>